<feature type="compositionally biased region" description="Basic and acidic residues" evidence="1">
    <location>
        <begin position="78"/>
        <end position="108"/>
    </location>
</feature>
<dbReference type="KEGG" id="bbes:BESB_008170"/>
<feature type="region of interest" description="Disordered" evidence="1">
    <location>
        <begin position="1"/>
        <end position="108"/>
    </location>
</feature>
<feature type="compositionally biased region" description="Basic and acidic residues" evidence="1">
    <location>
        <begin position="9"/>
        <end position="18"/>
    </location>
</feature>
<comment type="caution">
    <text evidence="2">The sequence shown here is derived from an EMBL/GenBank/DDBJ whole genome shotgun (WGS) entry which is preliminary data.</text>
</comment>
<dbReference type="RefSeq" id="XP_029222484.1">
    <property type="nucleotide sequence ID" value="XM_029359571.1"/>
</dbReference>
<dbReference type="EMBL" id="NWUJ01000001">
    <property type="protein sequence ID" value="PFH38475.1"/>
    <property type="molecule type" value="Genomic_DNA"/>
</dbReference>
<evidence type="ECO:0000313" key="2">
    <source>
        <dbReference type="EMBL" id="PFH38475.1"/>
    </source>
</evidence>
<protein>
    <submittedName>
        <fullName evidence="2">Uncharacterized protein</fullName>
    </submittedName>
</protein>
<sequence length="108" mass="12043">MCAAGSDSARSETRENRAEAMLAGGRPSVSTRINGRRRQPRETRPPRQPETEVQTGCTALRGGGRDALSGIRRKKQGPTREKNRRSDALDTRPLHGRAYDCEEWRDPA</sequence>
<dbReference type="VEuPathDB" id="ToxoDB:BESB_008170"/>
<proteinExistence type="predicted"/>
<organism evidence="2 3">
    <name type="scientific">Besnoitia besnoiti</name>
    <name type="common">Apicomplexan protozoan</name>
    <dbReference type="NCBI Taxonomy" id="94643"/>
    <lineage>
        <taxon>Eukaryota</taxon>
        <taxon>Sar</taxon>
        <taxon>Alveolata</taxon>
        <taxon>Apicomplexa</taxon>
        <taxon>Conoidasida</taxon>
        <taxon>Coccidia</taxon>
        <taxon>Eucoccidiorida</taxon>
        <taxon>Eimeriorina</taxon>
        <taxon>Sarcocystidae</taxon>
        <taxon>Besnoitia</taxon>
    </lineage>
</organism>
<reference evidence="2 3" key="1">
    <citation type="submission" date="2017-09" db="EMBL/GenBank/DDBJ databases">
        <title>Genome sequencing of Besnoitia besnoiti strain Bb-Ger1.</title>
        <authorList>
            <person name="Schares G."/>
            <person name="Venepally P."/>
            <person name="Lorenzi H.A."/>
        </authorList>
    </citation>
    <scope>NUCLEOTIDE SEQUENCE [LARGE SCALE GENOMIC DNA]</scope>
    <source>
        <strain evidence="2 3">Bb-Ger1</strain>
    </source>
</reference>
<dbReference type="GeneID" id="40305879"/>
<evidence type="ECO:0000313" key="3">
    <source>
        <dbReference type="Proteomes" id="UP000224006"/>
    </source>
</evidence>
<feature type="compositionally biased region" description="Basic and acidic residues" evidence="1">
    <location>
        <begin position="40"/>
        <end position="50"/>
    </location>
</feature>
<keyword evidence="3" id="KW-1185">Reference proteome</keyword>
<dbReference type="AlphaFoldDB" id="A0A2A9MKG1"/>
<gene>
    <name evidence="2" type="ORF">BESB_008170</name>
</gene>
<dbReference type="Proteomes" id="UP000224006">
    <property type="component" value="Chromosome I"/>
</dbReference>
<name>A0A2A9MKG1_BESBE</name>
<accession>A0A2A9MKG1</accession>
<evidence type="ECO:0000256" key="1">
    <source>
        <dbReference type="SAM" id="MobiDB-lite"/>
    </source>
</evidence>